<keyword evidence="6" id="KW-0256">Endoplasmic reticulum</keyword>
<proteinExistence type="inferred from homology"/>
<dbReference type="EnsemblMetazoa" id="XM_014395616.2">
    <property type="protein sequence ID" value="XP_014251102.1"/>
    <property type="gene ID" value="LOC106667581"/>
</dbReference>
<name>A0A8I6RT94_CIMLE</name>
<dbReference type="Pfam" id="PF00282">
    <property type="entry name" value="Pyridoxal_deC"/>
    <property type="match status" value="1"/>
</dbReference>
<evidence type="ECO:0000256" key="6">
    <source>
        <dbReference type="ARBA" id="ARBA00022824"/>
    </source>
</evidence>
<dbReference type="GO" id="GO:0030170">
    <property type="term" value="F:pyridoxal phosphate binding"/>
    <property type="evidence" value="ECO:0007669"/>
    <property type="project" value="InterPro"/>
</dbReference>
<dbReference type="InterPro" id="IPR015421">
    <property type="entry name" value="PyrdxlP-dep_Trfase_major"/>
</dbReference>
<evidence type="ECO:0000256" key="8">
    <source>
        <dbReference type="ARBA" id="ARBA00022919"/>
    </source>
</evidence>
<reference evidence="18" key="1">
    <citation type="submission" date="2022-01" db="UniProtKB">
        <authorList>
            <consortium name="EnsemblMetazoa"/>
        </authorList>
    </citation>
    <scope>IDENTIFICATION</scope>
</reference>
<keyword evidence="12 17" id="KW-0456">Lyase</keyword>
<dbReference type="InterPro" id="IPR002129">
    <property type="entry name" value="PyrdxlP-dep_de-COase"/>
</dbReference>
<dbReference type="FunFam" id="6.10.140.2150:FF:000001">
    <property type="entry name" value="Sphingosine-1-phosphate lyase 1"/>
    <property type="match status" value="1"/>
</dbReference>
<feature type="modified residue" description="N6-(pyridoxal phosphate)lysine" evidence="16">
    <location>
        <position position="355"/>
    </location>
</feature>
<dbReference type="Gene3D" id="3.40.640.10">
    <property type="entry name" value="Type I PLP-dependent aspartate aminotransferase-like (Major domain)"/>
    <property type="match status" value="1"/>
</dbReference>
<evidence type="ECO:0000313" key="18">
    <source>
        <dbReference type="EnsemblMetazoa" id="XP_014251102.1"/>
    </source>
</evidence>
<protein>
    <recommendedName>
        <fullName evidence="14">sphinganine-1-phosphate aldolase</fullName>
        <ecNumber evidence="14">4.1.2.27</ecNumber>
    </recommendedName>
    <alternativeName>
        <fullName evidence="15">Sphingosine-1-phosphate aldolase</fullName>
    </alternativeName>
</protein>
<dbReference type="Gene3D" id="6.10.140.2150">
    <property type="match status" value="1"/>
</dbReference>
<dbReference type="Gene3D" id="3.90.1150.10">
    <property type="entry name" value="Aspartate Aminotransferase, domain 1"/>
    <property type="match status" value="1"/>
</dbReference>
<dbReference type="InterPro" id="IPR015422">
    <property type="entry name" value="PyrdxlP-dep_Trfase_small"/>
</dbReference>
<comment type="similarity">
    <text evidence="13">Belongs to the group II decarboxylase family. Sphingosine-1-phosphate lyase subfamily.</text>
</comment>
<evidence type="ECO:0000256" key="12">
    <source>
        <dbReference type="ARBA" id="ARBA00023239"/>
    </source>
</evidence>
<dbReference type="KEGG" id="clec:106667581"/>
<keyword evidence="19" id="KW-1185">Reference proteome</keyword>
<evidence type="ECO:0000256" key="10">
    <source>
        <dbReference type="ARBA" id="ARBA00023098"/>
    </source>
</evidence>
<keyword evidence="11" id="KW-0472">Membrane</keyword>
<dbReference type="GO" id="GO:0030149">
    <property type="term" value="P:sphingolipid catabolic process"/>
    <property type="evidence" value="ECO:0007669"/>
    <property type="project" value="TreeGrafter"/>
</dbReference>
<evidence type="ECO:0000256" key="16">
    <source>
        <dbReference type="PIRSR" id="PIRSR602129-50"/>
    </source>
</evidence>
<evidence type="ECO:0000256" key="7">
    <source>
        <dbReference type="ARBA" id="ARBA00022898"/>
    </source>
</evidence>
<dbReference type="FunFam" id="3.40.640.10:FF:000020">
    <property type="entry name" value="sphingosine-1-phosphate lyase 1"/>
    <property type="match status" value="1"/>
</dbReference>
<dbReference type="GO" id="GO:0019752">
    <property type="term" value="P:carboxylic acid metabolic process"/>
    <property type="evidence" value="ECO:0007669"/>
    <property type="project" value="InterPro"/>
</dbReference>
<keyword evidence="5" id="KW-0812">Transmembrane</keyword>
<organism evidence="18 19">
    <name type="scientific">Cimex lectularius</name>
    <name type="common">Bed bug</name>
    <name type="synonym">Acanthia lectularia</name>
    <dbReference type="NCBI Taxonomy" id="79782"/>
    <lineage>
        <taxon>Eukaryota</taxon>
        <taxon>Metazoa</taxon>
        <taxon>Ecdysozoa</taxon>
        <taxon>Arthropoda</taxon>
        <taxon>Hexapoda</taxon>
        <taxon>Insecta</taxon>
        <taxon>Pterygota</taxon>
        <taxon>Neoptera</taxon>
        <taxon>Paraneoptera</taxon>
        <taxon>Hemiptera</taxon>
        <taxon>Heteroptera</taxon>
        <taxon>Panheteroptera</taxon>
        <taxon>Cimicomorpha</taxon>
        <taxon>Cimicidae</taxon>
        <taxon>Cimex</taxon>
    </lineage>
</organism>
<evidence type="ECO:0000256" key="15">
    <source>
        <dbReference type="ARBA" id="ARBA00042568"/>
    </source>
</evidence>
<comment type="pathway">
    <text evidence="3">Lipid metabolism; sphingolipid metabolism.</text>
</comment>
<evidence type="ECO:0000256" key="13">
    <source>
        <dbReference type="ARBA" id="ARBA00038302"/>
    </source>
</evidence>
<evidence type="ECO:0000256" key="3">
    <source>
        <dbReference type="ARBA" id="ARBA00004760"/>
    </source>
</evidence>
<accession>A0A8I6RT94</accession>
<evidence type="ECO:0000256" key="11">
    <source>
        <dbReference type="ARBA" id="ARBA00023136"/>
    </source>
</evidence>
<evidence type="ECO:0000256" key="4">
    <source>
        <dbReference type="ARBA" id="ARBA00004991"/>
    </source>
</evidence>
<evidence type="ECO:0000256" key="1">
    <source>
        <dbReference type="ARBA" id="ARBA00001933"/>
    </source>
</evidence>
<dbReference type="OrthoDB" id="10254570at2759"/>
<dbReference type="InterPro" id="IPR015424">
    <property type="entry name" value="PyrdxlP-dep_Trfase"/>
</dbReference>
<keyword evidence="8" id="KW-0746">Sphingolipid metabolism</keyword>
<evidence type="ECO:0000256" key="14">
    <source>
        <dbReference type="ARBA" id="ARBA00038965"/>
    </source>
</evidence>
<comment type="subcellular location">
    <subcellularLocation>
        <location evidence="2">Endoplasmic reticulum membrane</location>
        <topology evidence="2">Single-pass membrane protein</topology>
    </subcellularLocation>
</comment>
<dbReference type="GO" id="GO:0008117">
    <property type="term" value="F:sphinganine-1-phosphate aldolase activity"/>
    <property type="evidence" value="ECO:0007669"/>
    <property type="project" value="UniProtKB-EC"/>
</dbReference>
<keyword evidence="9" id="KW-1133">Transmembrane helix</keyword>
<dbReference type="GO" id="GO:0005789">
    <property type="term" value="C:endoplasmic reticulum membrane"/>
    <property type="evidence" value="ECO:0007669"/>
    <property type="project" value="UniProtKB-SubCell"/>
</dbReference>
<dbReference type="EC" id="4.1.2.27" evidence="14"/>
<dbReference type="PANTHER" id="PTHR42735">
    <property type="match status" value="1"/>
</dbReference>
<dbReference type="CTD" id="46059"/>
<dbReference type="RefSeq" id="XP_014251102.1">
    <property type="nucleotide sequence ID" value="XM_014395616.2"/>
</dbReference>
<keyword evidence="10" id="KW-0443">Lipid metabolism</keyword>
<evidence type="ECO:0000313" key="19">
    <source>
        <dbReference type="Proteomes" id="UP000494040"/>
    </source>
</evidence>
<evidence type="ECO:0000256" key="17">
    <source>
        <dbReference type="RuleBase" id="RU000382"/>
    </source>
</evidence>
<comment type="cofactor">
    <cofactor evidence="1 16 17">
        <name>pyridoxal 5'-phosphate</name>
        <dbReference type="ChEBI" id="CHEBI:597326"/>
    </cofactor>
</comment>
<evidence type="ECO:0000256" key="5">
    <source>
        <dbReference type="ARBA" id="ARBA00022692"/>
    </source>
</evidence>
<dbReference type="InterPro" id="IPR050477">
    <property type="entry name" value="GrpII_AminoAcid_Decarb"/>
</dbReference>
<dbReference type="Proteomes" id="UP000494040">
    <property type="component" value="Unassembled WGS sequence"/>
</dbReference>
<sequence>MVEPELLIVIFALAMKFQVSLGPRAIKECINTRFAGREPWQVAAITATSVLAGVWVWNIVFQPESIVSRGKKFFFRMARKIPAVANKINKELSKISSDFEKDVKERMGHTNYNRVLQVKGKSKEEIIEELKKNLDLGHYRWDKGFVSGAVYYFSPELINLLTEVYGLASYTNPLHADIFPGVNKMESEVVSISTDLFHGSSKACGTMTSGGTESIIMACKAFRDYGREERGITNPEMILPRTAHPAFEKAAFYFGIRICYIPVDPLTTSVIIKKVKQAINSNTIMIVGSVPNYPYGTMDDIEALASLGRRYGVPVHVDCCLGGFLTAFMPQAGFELPPFDFSVPGVTSISADTHKYGFAPKGSSVVLYSKPEYRHYQYCVTTDWPGGVYGSPTINGSRAGGIIAACWATLMYFGLEGYVKSTRKIIETTKYIERELRMIPEIFIFGKPITSVIAIGSEVFHIYRLSEILNDLGWNLNPLQFPPGVHLCVTHMHVAEGIADRFVQDVKNTVKIIMNDPKSEVKGKMAMYGKSQSIPDRSIVSDFTKLYLDSTYYVPHEANSSN</sequence>
<dbReference type="AlphaFoldDB" id="A0A8I6RT94"/>
<dbReference type="GeneID" id="106667581"/>
<evidence type="ECO:0000256" key="9">
    <source>
        <dbReference type="ARBA" id="ARBA00022989"/>
    </source>
</evidence>
<dbReference type="SUPFAM" id="SSF53383">
    <property type="entry name" value="PLP-dependent transferases"/>
    <property type="match status" value="1"/>
</dbReference>
<comment type="pathway">
    <text evidence="4">Sphingolipid metabolism.</text>
</comment>
<dbReference type="PANTHER" id="PTHR42735:SF6">
    <property type="entry name" value="SPHINGOSINE-1-PHOSPHATE LYASE 1"/>
    <property type="match status" value="1"/>
</dbReference>
<keyword evidence="7 16" id="KW-0663">Pyridoxal phosphate</keyword>
<evidence type="ECO:0000256" key="2">
    <source>
        <dbReference type="ARBA" id="ARBA00004389"/>
    </source>
</evidence>
<dbReference type="OMA" id="FKDHQFT"/>